<dbReference type="PROSITE" id="PS00211">
    <property type="entry name" value="ABC_TRANSPORTER_1"/>
    <property type="match status" value="1"/>
</dbReference>
<keyword evidence="3" id="KW-0813">Transport</keyword>
<comment type="subcellular location">
    <subcellularLocation>
        <location evidence="1">Cell inner membrane</location>
        <topology evidence="1">Peripheral membrane protein</topology>
    </subcellularLocation>
</comment>
<dbReference type="GO" id="GO:0005886">
    <property type="term" value="C:plasma membrane"/>
    <property type="evidence" value="ECO:0007669"/>
    <property type="project" value="UniProtKB-SubCell"/>
</dbReference>
<proteinExistence type="inferred from homology"/>
<sequence>MLQVNGVSKQFAAMPVLNQVSFTIETQTVVGLAGPSGGGKSTLLRCIQGLESLDSGEINCAGKMGFMFQDFQLFPHMTVLQNLIYAPKLQNKAVNHEESALQLLTSLGIAEKAKAYPEQLSGGQKQRVALARSLMMQPKVLLCDEPTSGLDLATIEDVIHLLNSIKSMGVTMIIASHDLDFLSKMADRIVVLKGGQLVADVKPTELAHPVHDLKKYYQE</sequence>
<dbReference type="EMBL" id="LNXY01000020">
    <property type="protein sequence ID" value="KTC87283.1"/>
    <property type="molecule type" value="Genomic_DNA"/>
</dbReference>
<dbReference type="OrthoDB" id="9802264at2"/>
<evidence type="ECO:0000259" key="6">
    <source>
        <dbReference type="PROSITE" id="PS50893"/>
    </source>
</evidence>
<keyword evidence="5 7" id="KW-0067">ATP-binding</keyword>
<keyword evidence="8" id="KW-1185">Reference proteome</keyword>
<reference evidence="7 8" key="1">
    <citation type="submission" date="2015-11" db="EMBL/GenBank/DDBJ databases">
        <title>Genomic analysis of 38 Legionella species identifies large and diverse effector repertoires.</title>
        <authorList>
            <person name="Burstein D."/>
            <person name="Amaro F."/>
            <person name="Zusman T."/>
            <person name="Lifshitz Z."/>
            <person name="Cohen O."/>
            <person name="Gilbert J.A."/>
            <person name="Pupko T."/>
            <person name="Shuman H.A."/>
            <person name="Segal G."/>
        </authorList>
    </citation>
    <scope>NUCLEOTIDE SEQUENCE [LARGE SCALE GENOMIC DNA]</scope>
    <source>
        <strain evidence="7 8">ATCC 700990</strain>
    </source>
</reference>
<accession>A0A0W0SVK3</accession>
<feature type="domain" description="ABC transporter" evidence="6">
    <location>
        <begin position="2"/>
        <end position="219"/>
    </location>
</feature>
<dbReference type="SMART" id="SM00382">
    <property type="entry name" value="AAA"/>
    <property type="match status" value="1"/>
</dbReference>
<evidence type="ECO:0000313" key="7">
    <source>
        <dbReference type="EMBL" id="KTC87283.1"/>
    </source>
</evidence>
<dbReference type="PANTHER" id="PTHR43166:SF4">
    <property type="entry name" value="PHOSPHONATES IMPORT ATP-BINDING PROTEIN PHNC"/>
    <property type="match status" value="1"/>
</dbReference>
<dbReference type="RefSeq" id="WP_058495233.1">
    <property type="nucleotide sequence ID" value="NZ_CAAAIU010000012.1"/>
</dbReference>
<dbReference type="InterPro" id="IPR017871">
    <property type="entry name" value="ABC_transporter-like_CS"/>
</dbReference>
<dbReference type="PANTHER" id="PTHR43166">
    <property type="entry name" value="AMINO ACID IMPORT ATP-BINDING PROTEIN"/>
    <property type="match status" value="1"/>
</dbReference>
<evidence type="ECO:0000313" key="8">
    <source>
        <dbReference type="Proteomes" id="UP000054736"/>
    </source>
</evidence>
<dbReference type="InterPro" id="IPR003439">
    <property type="entry name" value="ABC_transporter-like_ATP-bd"/>
</dbReference>
<dbReference type="EC" id="3.6.3.28" evidence="7"/>
<dbReference type="PROSITE" id="PS50893">
    <property type="entry name" value="ABC_TRANSPORTER_2"/>
    <property type="match status" value="1"/>
</dbReference>
<dbReference type="InterPro" id="IPR003593">
    <property type="entry name" value="AAA+_ATPase"/>
</dbReference>
<dbReference type="Pfam" id="PF00005">
    <property type="entry name" value="ABC_tran"/>
    <property type="match status" value="1"/>
</dbReference>
<gene>
    <name evidence="7" type="ORF">Ldro_0902</name>
</gene>
<evidence type="ECO:0000256" key="1">
    <source>
        <dbReference type="ARBA" id="ARBA00004417"/>
    </source>
</evidence>
<comment type="caution">
    <text evidence="7">The sequence shown here is derived from an EMBL/GenBank/DDBJ whole genome shotgun (WGS) entry which is preliminary data.</text>
</comment>
<evidence type="ECO:0000256" key="5">
    <source>
        <dbReference type="ARBA" id="ARBA00022840"/>
    </source>
</evidence>
<keyword evidence="4" id="KW-0547">Nucleotide-binding</keyword>
<organism evidence="7 8">
    <name type="scientific">Legionella drozanskii LLAP-1</name>
    <dbReference type="NCBI Taxonomy" id="1212489"/>
    <lineage>
        <taxon>Bacteria</taxon>
        <taxon>Pseudomonadati</taxon>
        <taxon>Pseudomonadota</taxon>
        <taxon>Gammaproteobacteria</taxon>
        <taxon>Legionellales</taxon>
        <taxon>Legionellaceae</taxon>
        <taxon>Legionella</taxon>
    </lineage>
</organism>
<dbReference type="Gene3D" id="3.40.50.300">
    <property type="entry name" value="P-loop containing nucleotide triphosphate hydrolases"/>
    <property type="match status" value="1"/>
</dbReference>
<dbReference type="InterPro" id="IPR050086">
    <property type="entry name" value="MetN_ABC_transporter-like"/>
</dbReference>
<dbReference type="PATRIC" id="fig|1212489.4.peg.945"/>
<name>A0A0W0SVK3_9GAMM</name>
<evidence type="ECO:0000256" key="2">
    <source>
        <dbReference type="ARBA" id="ARBA00005417"/>
    </source>
</evidence>
<evidence type="ECO:0000256" key="3">
    <source>
        <dbReference type="ARBA" id="ARBA00022448"/>
    </source>
</evidence>
<protein>
    <submittedName>
        <fullName evidence="7">ABC transporter ATP-binding protein</fullName>
        <ecNumber evidence="7">3.6.3.28</ecNumber>
    </submittedName>
</protein>
<comment type="similarity">
    <text evidence="2">Belongs to the ABC transporter superfamily.</text>
</comment>
<dbReference type="Proteomes" id="UP000054736">
    <property type="component" value="Unassembled WGS sequence"/>
</dbReference>
<dbReference type="InterPro" id="IPR027417">
    <property type="entry name" value="P-loop_NTPase"/>
</dbReference>
<dbReference type="SUPFAM" id="SSF52540">
    <property type="entry name" value="P-loop containing nucleoside triphosphate hydrolases"/>
    <property type="match status" value="1"/>
</dbReference>
<evidence type="ECO:0000256" key="4">
    <source>
        <dbReference type="ARBA" id="ARBA00022741"/>
    </source>
</evidence>
<keyword evidence="7" id="KW-0378">Hydrolase</keyword>
<dbReference type="GO" id="GO:0016887">
    <property type="term" value="F:ATP hydrolysis activity"/>
    <property type="evidence" value="ECO:0007669"/>
    <property type="project" value="InterPro"/>
</dbReference>
<dbReference type="STRING" id="1212489.Ldro_0902"/>
<dbReference type="GO" id="GO:0005524">
    <property type="term" value="F:ATP binding"/>
    <property type="evidence" value="ECO:0007669"/>
    <property type="project" value="UniProtKB-KW"/>
</dbReference>
<dbReference type="AlphaFoldDB" id="A0A0W0SVK3"/>